<dbReference type="EMBL" id="ASHM01161579">
    <property type="protein sequence ID" value="PNX64073.1"/>
    <property type="molecule type" value="Genomic_DNA"/>
</dbReference>
<reference evidence="2 3" key="1">
    <citation type="journal article" date="2014" name="Am. J. Bot.">
        <title>Genome assembly and annotation for red clover (Trifolium pratense; Fabaceae).</title>
        <authorList>
            <person name="Istvanek J."/>
            <person name="Jaros M."/>
            <person name="Krenek A."/>
            <person name="Repkova J."/>
        </authorList>
    </citation>
    <scope>NUCLEOTIDE SEQUENCE [LARGE SCALE GENOMIC DNA]</scope>
    <source>
        <strain evidence="3">cv. Tatra</strain>
        <tissue evidence="2">Young leaves</tissue>
    </source>
</reference>
<dbReference type="AlphaFoldDB" id="A0A2K3KCT0"/>
<sequence>KEQHKHSKHQTVGPVDYGEEPVVNSTIPVTKHAQQATAVPSKSTAIEEASPVTTRLVSLTVTIFR</sequence>
<feature type="non-terminal residue" evidence="2">
    <location>
        <position position="1"/>
    </location>
</feature>
<name>A0A2K3KCT0_TRIPR</name>
<proteinExistence type="predicted"/>
<comment type="caution">
    <text evidence="2">The sequence shown here is derived from an EMBL/GenBank/DDBJ whole genome shotgun (WGS) entry which is preliminary data.</text>
</comment>
<accession>A0A2K3KCT0</accession>
<evidence type="ECO:0000313" key="3">
    <source>
        <dbReference type="Proteomes" id="UP000236291"/>
    </source>
</evidence>
<evidence type="ECO:0000313" key="2">
    <source>
        <dbReference type="EMBL" id="PNX64073.1"/>
    </source>
</evidence>
<reference evidence="2 3" key="2">
    <citation type="journal article" date="2017" name="Front. Plant Sci.">
        <title>Gene Classification and Mining of Molecular Markers Useful in Red Clover (Trifolium pratense) Breeding.</title>
        <authorList>
            <person name="Istvanek J."/>
            <person name="Dluhosova J."/>
            <person name="Dluhos P."/>
            <person name="Patkova L."/>
            <person name="Nedelnik J."/>
            <person name="Repkova J."/>
        </authorList>
    </citation>
    <scope>NUCLEOTIDE SEQUENCE [LARGE SCALE GENOMIC DNA]</scope>
    <source>
        <strain evidence="3">cv. Tatra</strain>
        <tissue evidence="2">Young leaves</tissue>
    </source>
</reference>
<dbReference type="Proteomes" id="UP000236291">
    <property type="component" value="Unassembled WGS sequence"/>
</dbReference>
<gene>
    <name evidence="2" type="ORF">L195_g061939</name>
</gene>
<organism evidence="2 3">
    <name type="scientific">Trifolium pratense</name>
    <name type="common">Red clover</name>
    <dbReference type="NCBI Taxonomy" id="57577"/>
    <lineage>
        <taxon>Eukaryota</taxon>
        <taxon>Viridiplantae</taxon>
        <taxon>Streptophyta</taxon>
        <taxon>Embryophyta</taxon>
        <taxon>Tracheophyta</taxon>
        <taxon>Spermatophyta</taxon>
        <taxon>Magnoliopsida</taxon>
        <taxon>eudicotyledons</taxon>
        <taxon>Gunneridae</taxon>
        <taxon>Pentapetalae</taxon>
        <taxon>rosids</taxon>
        <taxon>fabids</taxon>
        <taxon>Fabales</taxon>
        <taxon>Fabaceae</taxon>
        <taxon>Papilionoideae</taxon>
        <taxon>50 kb inversion clade</taxon>
        <taxon>NPAAA clade</taxon>
        <taxon>Hologalegina</taxon>
        <taxon>IRL clade</taxon>
        <taxon>Trifolieae</taxon>
        <taxon>Trifolium</taxon>
    </lineage>
</organism>
<evidence type="ECO:0000256" key="1">
    <source>
        <dbReference type="SAM" id="MobiDB-lite"/>
    </source>
</evidence>
<feature type="region of interest" description="Disordered" evidence="1">
    <location>
        <begin position="1"/>
        <end position="21"/>
    </location>
</feature>
<protein>
    <submittedName>
        <fullName evidence="2">Uncharacterized protein</fullName>
    </submittedName>
</protein>